<feature type="domain" description="Methyltransferase" evidence="3">
    <location>
        <begin position="162"/>
        <end position="247"/>
    </location>
</feature>
<dbReference type="Pfam" id="PF13847">
    <property type="entry name" value="Methyltransf_31"/>
    <property type="match status" value="1"/>
</dbReference>
<evidence type="ECO:0000256" key="1">
    <source>
        <dbReference type="SAM" id="MobiDB-lite"/>
    </source>
</evidence>
<dbReference type="WBParaSite" id="PSU_v2.g16956.t1">
    <property type="protein sequence ID" value="PSU_v2.g16956.t1"/>
    <property type="gene ID" value="PSU_v2.g16956"/>
</dbReference>
<keyword evidence="4" id="KW-1185">Reference proteome</keyword>
<dbReference type="PANTHER" id="PTHR45581">
    <property type="entry name" value="PROTEIN CBG10435"/>
    <property type="match status" value="1"/>
</dbReference>
<dbReference type="Gene3D" id="3.40.50.150">
    <property type="entry name" value="Vaccinia Virus protein VP39"/>
    <property type="match status" value="1"/>
</dbReference>
<protein>
    <submittedName>
        <fullName evidence="5">Methyltransferase domain-containing protein</fullName>
    </submittedName>
</protein>
<evidence type="ECO:0000313" key="5">
    <source>
        <dbReference type="WBParaSite" id="PSU_v2.g16956.t1"/>
    </source>
</evidence>
<dbReference type="PANTHER" id="PTHR45581:SF3">
    <property type="entry name" value="METHYLTRANSFERASE DOMAIN-CONTAINING PROTEIN"/>
    <property type="match status" value="1"/>
</dbReference>
<keyword evidence="2" id="KW-0732">Signal</keyword>
<accession>A0A914YI10</accession>
<name>A0A914YI10_9BILA</name>
<evidence type="ECO:0000313" key="4">
    <source>
        <dbReference type="Proteomes" id="UP000887577"/>
    </source>
</evidence>
<dbReference type="SUPFAM" id="SSF53335">
    <property type="entry name" value="S-adenosyl-L-methionine-dependent methyltransferases"/>
    <property type="match status" value="1"/>
</dbReference>
<dbReference type="CDD" id="cd02440">
    <property type="entry name" value="AdoMet_MTases"/>
    <property type="match status" value="1"/>
</dbReference>
<proteinExistence type="predicted"/>
<feature type="region of interest" description="Disordered" evidence="1">
    <location>
        <begin position="69"/>
        <end position="126"/>
    </location>
</feature>
<reference evidence="5" key="1">
    <citation type="submission" date="2022-11" db="UniProtKB">
        <authorList>
            <consortium name="WormBaseParasite"/>
        </authorList>
    </citation>
    <scope>IDENTIFICATION</scope>
</reference>
<dbReference type="Proteomes" id="UP000887577">
    <property type="component" value="Unplaced"/>
</dbReference>
<dbReference type="InterPro" id="IPR025714">
    <property type="entry name" value="Methyltranfer_dom"/>
</dbReference>
<dbReference type="AlphaFoldDB" id="A0A914YI10"/>
<feature type="compositionally biased region" description="Basic residues" evidence="1">
    <location>
        <begin position="106"/>
        <end position="120"/>
    </location>
</feature>
<feature type="compositionally biased region" description="Basic and acidic residues" evidence="1">
    <location>
        <begin position="69"/>
        <end position="101"/>
    </location>
</feature>
<organism evidence="4 5">
    <name type="scientific">Panagrolaimus superbus</name>
    <dbReference type="NCBI Taxonomy" id="310955"/>
    <lineage>
        <taxon>Eukaryota</taxon>
        <taxon>Metazoa</taxon>
        <taxon>Ecdysozoa</taxon>
        <taxon>Nematoda</taxon>
        <taxon>Chromadorea</taxon>
        <taxon>Rhabditida</taxon>
        <taxon>Tylenchina</taxon>
        <taxon>Panagrolaimomorpha</taxon>
        <taxon>Panagrolaimoidea</taxon>
        <taxon>Panagrolaimidae</taxon>
        <taxon>Panagrolaimus</taxon>
    </lineage>
</organism>
<sequence length="253" mass="28514">MNLFYLFRFATAWLNGMVNGKIIEMNEAGNKYWIAKENLAALTGDVPAAGLVYTRLVSMVSSRYNEAIKSAKEKPDEMKTKENDQEGHPHGHGKTHEEHGSNHGHGNSHGHQHGHNHSGGHGHDNHAEQFPLMELLSKTMYKKHLIPDFMPLFGVREKLQNGGIEILDVGCGSGFQICEFAREFPNCNFTGIDISQSAIKRAQEVAKEQNLSNVKFEVISGEEMPAEWDNKYDWVFSWNSIHDHKHPKTVSIL</sequence>
<feature type="signal peptide" evidence="2">
    <location>
        <begin position="1"/>
        <end position="20"/>
    </location>
</feature>
<evidence type="ECO:0000256" key="2">
    <source>
        <dbReference type="SAM" id="SignalP"/>
    </source>
</evidence>
<feature type="chain" id="PRO_5037869987" evidence="2">
    <location>
        <begin position="21"/>
        <end position="253"/>
    </location>
</feature>
<evidence type="ECO:0000259" key="3">
    <source>
        <dbReference type="Pfam" id="PF13847"/>
    </source>
</evidence>
<dbReference type="InterPro" id="IPR029063">
    <property type="entry name" value="SAM-dependent_MTases_sf"/>
</dbReference>